<dbReference type="OrthoDB" id="3692129at2"/>
<dbReference type="EMBL" id="PTIX01000010">
    <property type="protein sequence ID" value="PPK66418.1"/>
    <property type="molecule type" value="Genomic_DNA"/>
</dbReference>
<accession>A0A2S6GMF7</accession>
<dbReference type="AlphaFoldDB" id="A0A2S6GMF7"/>
<keyword evidence="1" id="KW-0812">Transmembrane</keyword>
<keyword evidence="1" id="KW-1133">Transmembrane helix</keyword>
<sequence length="275" mass="29788">MRELPKFPPRPAEPAPAPAVIVSTLPDELPWSAKAPRGAVEAPFEPPFQPFAVTQVIEPPVEPEPAPAARPRARLLALVLAKARPRWLLPAAGAVVAAVVAGLVLVLTSGDEQPPPPAPVPVQGEFLFQRMGETVEPLRDSDCAAHAYGKVKQFLVENQCRQLSRAVFITPMDDGRTVYTSVSVVRMPDRAAAEKLELLVRSDDTGSVNDLLREKRVVVPGLARLSRGGFSAMSLDRDVIIAESDTASPDPDPEIHKQEMKRISVDALRLGKDFN</sequence>
<keyword evidence="3" id="KW-1185">Reference proteome</keyword>
<proteinExistence type="predicted"/>
<name>A0A2S6GMF7_9PSEU</name>
<evidence type="ECO:0000313" key="3">
    <source>
        <dbReference type="Proteomes" id="UP000239203"/>
    </source>
</evidence>
<feature type="transmembrane region" description="Helical" evidence="1">
    <location>
        <begin position="87"/>
        <end position="107"/>
    </location>
</feature>
<reference evidence="2 3" key="1">
    <citation type="submission" date="2018-02" db="EMBL/GenBank/DDBJ databases">
        <title>Genomic Encyclopedia of Archaeal and Bacterial Type Strains, Phase II (KMG-II): from individual species to whole genera.</title>
        <authorList>
            <person name="Goeker M."/>
        </authorList>
    </citation>
    <scope>NUCLEOTIDE SEQUENCE [LARGE SCALE GENOMIC DNA]</scope>
    <source>
        <strain evidence="2 3">YU 961-1</strain>
    </source>
</reference>
<gene>
    <name evidence="2" type="ORF">CLV40_110122</name>
</gene>
<evidence type="ECO:0000313" key="2">
    <source>
        <dbReference type="EMBL" id="PPK66418.1"/>
    </source>
</evidence>
<dbReference type="RefSeq" id="WP_104480395.1">
    <property type="nucleotide sequence ID" value="NZ_CP154825.1"/>
</dbReference>
<dbReference type="Proteomes" id="UP000239203">
    <property type="component" value="Unassembled WGS sequence"/>
</dbReference>
<organism evidence="2 3">
    <name type="scientific">Actinokineospora auranticolor</name>
    <dbReference type="NCBI Taxonomy" id="155976"/>
    <lineage>
        <taxon>Bacteria</taxon>
        <taxon>Bacillati</taxon>
        <taxon>Actinomycetota</taxon>
        <taxon>Actinomycetes</taxon>
        <taxon>Pseudonocardiales</taxon>
        <taxon>Pseudonocardiaceae</taxon>
        <taxon>Actinokineospora</taxon>
    </lineage>
</organism>
<evidence type="ECO:0000256" key="1">
    <source>
        <dbReference type="SAM" id="Phobius"/>
    </source>
</evidence>
<comment type="caution">
    <text evidence="2">The sequence shown here is derived from an EMBL/GenBank/DDBJ whole genome shotgun (WGS) entry which is preliminary data.</text>
</comment>
<protein>
    <submittedName>
        <fullName evidence="2">Uncharacterized protein</fullName>
    </submittedName>
</protein>
<keyword evidence="1" id="KW-0472">Membrane</keyword>